<accession>A0A3M7RXB5</accession>
<evidence type="ECO:0000313" key="1">
    <source>
        <dbReference type="EMBL" id="RNA28079.1"/>
    </source>
</evidence>
<name>A0A3M7RXB5_BRAPC</name>
<protein>
    <submittedName>
        <fullName evidence="1">Uncharacterized protein</fullName>
    </submittedName>
</protein>
<sequence>MSEKKEETLVNFTFWPLLIDNSREMISQGYSEARPHTTYIFFWFKEERGKREDMDKKKKIK</sequence>
<gene>
    <name evidence="1" type="ORF">BpHYR1_049236</name>
</gene>
<organism evidence="1 2">
    <name type="scientific">Brachionus plicatilis</name>
    <name type="common">Marine rotifer</name>
    <name type="synonym">Brachionus muelleri</name>
    <dbReference type="NCBI Taxonomy" id="10195"/>
    <lineage>
        <taxon>Eukaryota</taxon>
        <taxon>Metazoa</taxon>
        <taxon>Spiralia</taxon>
        <taxon>Gnathifera</taxon>
        <taxon>Rotifera</taxon>
        <taxon>Eurotatoria</taxon>
        <taxon>Monogononta</taxon>
        <taxon>Pseudotrocha</taxon>
        <taxon>Ploima</taxon>
        <taxon>Brachionidae</taxon>
        <taxon>Brachionus</taxon>
    </lineage>
</organism>
<reference evidence="1 2" key="1">
    <citation type="journal article" date="2018" name="Sci. Rep.">
        <title>Genomic signatures of local adaptation to the degree of environmental predictability in rotifers.</title>
        <authorList>
            <person name="Franch-Gras L."/>
            <person name="Hahn C."/>
            <person name="Garcia-Roger E.M."/>
            <person name="Carmona M.J."/>
            <person name="Serra M."/>
            <person name="Gomez A."/>
        </authorList>
    </citation>
    <scope>NUCLEOTIDE SEQUENCE [LARGE SCALE GENOMIC DNA]</scope>
    <source>
        <strain evidence="1">HYR1</strain>
    </source>
</reference>
<keyword evidence="2" id="KW-1185">Reference proteome</keyword>
<dbReference type="EMBL" id="REGN01002441">
    <property type="protein sequence ID" value="RNA28079.1"/>
    <property type="molecule type" value="Genomic_DNA"/>
</dbReference>
<evidence type="ECO:0000313" key="2">
    <source>
        <dbReference type="Proteomes" id="UP000276133"/>
    </source>
</evidence>
<proteinExistence type="predicted"/>
<comment type="caution">
    <text evidence="1">The sequence shown here is derived from an EMBL/GenBank/DDBJ whole genome shotgun (WGS) entry which is preliminary data.</text>
</comment>
<dbReference type="AlphaFoldDB" id="A0A3M7RXB5"/>
<dbReference type="Proteomes" id="UP000276133">
    <property type="component" value="Unassembled WGS sequence"/>
</dbReference>